<dbReference type="Proteomes" id="UP000594468">
    <property type="component" value="Chromosome"/>
</dbReference>
<feature type="signal peptide" evidence="2">
    <location>
        <begin position="1"/>
        <end position="27"/>
    </location>
</feature>
<evidence type="ECO:0000313" key="4">
    <source>
        <dbReference type="Proteomes" id="UP000594468"/>
    </source>
</evidence>
<dbReference type="AlphaFoldDB" id="A0A7S8E859"/>
<organism evidence="3 4">
    <name type="scientific">Phototrophicus methaneseepsis</name>
    <dbReference type="NCBI Taxonomy" id="2710758"/>
    <lineage>
        <taxon>Bacteria</taxon>
        <taxon>Bacillati</taxon>
        <taxon>Chloroflexota</taxon>
        <taxon>Candidatus Thermofontia</taxon>
        <taxon>Phototrophicales</taxon>
        <taxon>Phototrophicaceae</taxon>
        <taxon>Phototrophicus</taxon>
    </lineage>
</organism>
<sequence length="305" mass="33144">MITFKKSFTYLLLLGLLLLMALPSVIAQEDTNTDTVPEAVEEQELPEIPFFHSASGFNVPILTTWEDQSDDVTALFVNDDLQARILVTATSEGSNAAVITTEKLGITLSDPIYSNRISTADGTWEQTYYDEGATNASLLSKVDAGQQFIIAFVEENPDAAIYMPLVDHTWEGTSALPAIDAAIESLGLADADLEPTSTDTVELNTGTWETATYEVDDTTITAYGFDFGVTDYVALAVGDASTLPELADAYNTTLLGGFFITQTNVEYLYLGIAATFGVLLLMIGSLVWRWRNARSDLKTVQQLQG</sequence>
<evidence type="ECO:0000256" key="1">
    <source>
        <dbReference type="SAM" id="Phobius"/>
    </source>
</evidence>
<proteinExistence type="predicted"/>
<keyword evidence="4" id="KW-1185">Reference proteome</keyword>
<dbReference type="RefSeq" id="WP_195170203.1">
    <property type="nucleotide sequence ID" value="NZ_CP062983.1"/>
</dbReference>
<protein>
    <submittedName>
        <fullName evidence="3">Uncharacterized protein</fullName>
    </submittedName>
</protein>
<keyword evidence="2" id="KW-0732">Signal</keyword>
<gene>
    <name evidence="3" type="ORF">G4Y79_20990</name>
</gene>
<keyword evidence="1" id="KW-0472">Membrane</keyword>
<dbReference type="EMBL" id="CP062983">
    <property type="protein sequence ID" value="QPC82134.1"/>
    <property type="molecule type" value="Genomic_DNA"/>
</dbReference>
<name>A0A7S8E859_9CHLR</name>
<dbReference type="KEGG" id="pmet:G4Y79_20990"/>
<evidence type="ECO:0000313" key="3">
    <source>
        <dbReference type="EMBL" id="QPC82134.1"/>
    </source>
</evidence>
<keyword evidence="1" id="KW-1133">Transmembrane helix</keyword>
<evidence type="ECO:0000256" key="2">
    <source>
        <dbReference type="SAM" id="SignalP"/>
    </source>
</evidence>
<accession>A0A7S8E859</accession>
<feature type="transmembrane region" description="Helical" evidence="1">
    <location>
        <begin position="267"/>
        <end position="288"/>
    </location>
</feature>
<reference evidence="3 4" key="1">
    <citation type="submission" date="2020-02" db="EMBL/GenBank/DDBJ databases">
        <authorList>
            <person name="Zheng R.K."/>
            <person name="Sun C.M."/>
        </authorList>
    </citation>
    <scope>NUCLEOTIDE SEQUENCE [LARGE SCALE GENOMIC DNA]</scope>
    <source>
        <strain evidence="4">rifampicinis</strain>
    </source>
</reference>
<keyword evidence="1" id="KW-0812">Transmembrane</keyword>
<feature type="chain" id="PRO_5032993929" evidence="2">
    <location>
        <begin position="28"/>
        <end position="305"/>
    </location>
</feature>